<protein>
    <recommendedName>
        <fullName evidence="9">HAT C-terminal dimerisation domain-containing protein</fullName>
    </recommendedName>
</protein>
<accession>A0A0L0VFF4</accession>
<dbReference type="InterPro" id="IPR012337">
    <property type="entry name" value="RNaseH-like_sf"/>
</dbReference>
<evidence type="ECO:0000313" key="8">
    <source>
        <dbReference type="Proteomes" id="UP000054564"/>
    </source>
</evidence>
<evidence type="ECO:0000313" key="7">
    <source>
        <dbReference type="EMBL" id="KNE97968.1"/>
    </source>
</evidence>
<keyword evidence="3" id="KW-0863">Zinc-finger</keyword>
<dbReference type="SUPFAM" id="SSF53098">
    <property type="entry name" value="Ribonuclease H-like"/>
    <property type="match status" value="1"/>
</dbReference>
<evidence type="ECO:0008006" key="9">
    <source>
        <dbReference type="Google" id="ProtNLM"/>
    </source>
</evidence>
<proteinExistence type="predicted"/>
<keyword evidence="2" id="KW-0479">Metal-binding</keyword>
<comment type="subcellular location">
    <subcellularLocation>
        <location evidence="1">Nucleus</location>
    </subcellularLocation>
</comment>
<dbReference type="Proteomes" id="UP000054564">
    <property type="component" value="Unassembled WGS sequence"/>
</dbReference>
<reference evidence="8" key="1">
    <citation type="submission" date="2014-03" db="EMBL/GenBank/DDBJ databases">
        <title>The Genome Sequence of Puccinia striiformis f. sp. tritici PST-78.</title>
        <authorList>
            <consortium name="The Broad Institute Genome Sequencing Platform"/>
            <person name="Cuomo C."/>
            <person name="Hulbert S."/>
            <person name="Chen X."/>
            <person name="Walker B."/>
            <person name="Young S.K."/>
            <person name="Zeng Q."/>
            <person name="Gargeya S."/>
            <person name="Fitzgerald M."/>
            <person name="Haas B."/>
            <person name="Abouelleil A."/>
            <person name="Alvarado L."/>
            <person name="Arachchi H.M."/>
            <person name="Berlin A.M."/>
            <person name="Chapman S.B."/>
            <person name="Goldberg J."/>
            <person name="Griggs A."/>
            <person name="Gujja S."/>
            <person name="Hansen M."/>
            <person name="Howarth C."/>
            <person name="Imamovic A."/>
            <person name="Larimer J."/>
            <person name="McCowan C."/>
            <person name="Montmayeur A."/>
            <person name="Murphy C."/>
            <person name="Neiman D."/>
            <person name="Pearson M."/>
            <person name="Priest M."/>
            <person name="Roberts A."/>
            <person name="Saif S."/>
            <person name="Shea T."/>
            <person name="Sisk P."/>
            <person name="Sykes S."/>
            <person name="Wortman J."/>
            <person name="Nusbaum C."/>
            <person name="Birren B."/>
        </authorList>
    </citation>
    <scope>NUCLEOTIDE SEQUENCE [LARGE SCALE GENOMIC DNA]</scope>
    <source>
        <strain evidence="8">race PST-78</strain>
    </source>
</reference>
<name>A0A0L0VFF4_9BASI</name>
<keyword evidence="5" id="KW-0539">Nucleus</keyword>
<evidence type="ECO:0000256" key="5">
    <source>
        <dbReference type="ARBA" id="ARBA00023242"/>
    </source>
</evidence>
<evidence type="ECO:0000256" key="4">
    <source>
        <dbReference type="ARBA" id="ARBA00022833"/>
    </source>
</evidence>
<evidence type="ECO:0000256" key="6">
    <source>
        <dbReference type="SAM" id="MobiDB-lite"/>
    </source>
</evidence>
<gene>
    <name evidence="7" type="ORF">PSTG_08645</name>
</gene>
<dbReference type="PANTHER" id="PTHR46481:SF10">
    <property type="entry name" value="ZINC FINGER BED DOMAIN-CONTAINING PROTEIN 39"/>
    <property type="match status" value="1"/>
</dbReference>
<evidence type="ECO:0000256" key="3">
    <source>
        <dbReference type="ARBA" id="ARBA00022771"/>
    </source>
</evidence>
<dbReference type="InterPro" id="IPR052035">
    <property type="entry name" value="ZnF_BED_domain_contain"/>
</dbReference>
<dbReference type="AlphaFoldDB" id="A0A0L0VFF4"/>
<sequence length="808" mass="89941">MPRTRNQRARDTALNGVSKAYLSYGQPELSDQLDKRGRPMIAYPCKMCPKKISRPTSDSSCSNLNKHAAICIGKKNQSETTRSLAALGITGTGLIEPKEVPQLCAVWCAEAARPFSALVDASHKAILHPTVIKYLPTRKAVSKDIHKLYSAIQEQYRVELQAHKGALYLGADVWQSPNGVDILGVVIYRLKERGSGPFELEAMPLDFIRLSRRHTGEYMAESVCLVVEKFGIQDKVHGLVTDNASNNEVMVRELKRLKWPHFKGKTHWIRCFAHILNLIVQTILRPFGAQKKKKNSVTGLATDEHSGSASEDDDPTGQIQILAPEEELNSGPDEDSSAHELGVDLDDEDEYLSEGDLEEGSEEDEEQDRYTSASCKQTLAKVNNLIVSLYSCILIKSFFHSYIRAIAKKLRYSPNAKAEFVASCVAKGCKTPHNISRDVRTRWNSTNTQLQSVIRCEDAISTWQRHKRHGVERKYHLDDSDFDLARDLVQVLQLFYEITLQVSIASSARVSNIVVFIDQITDHLSTVVKATTKYPPALRNACRAGLKLTNKYYSLTDESPVYRIAILLHPSFNDEYFKLAAWEPDWITEAIRLARDMWTTHYKPRALNVPSTSRTATARPQATGMLAGLSSAAAARGGNNSSDPLDIWLSGGLILEDHEPVNPLKWWIQQKRAGNTHGGLVHMALDILSCPERAFSFGRDYVTPKRHRLAHQSVSRGMAVAFYSKNNKIAPGVLSKWKEGCVLEMKAKQKGIKRKRGGTCGTHAGTAGTLSGGTRCGMRCLFYMKNGRVPGSTGAIFSLNEETFQLPS</sequence>
<dbReference type="GO" id="GO:0008270">
    <property type="term" value="F:zinc ion binding"/>
    <property type="evidence" value="ECO:0007669"/>
    <property type="project" value="UniProtKB-KW"/>
</dbReference>
<comment type="caution">
    <text evidence="7">The sequence shown here is derived from an EMBL/GenBank/DDBJ whole genome shotgun (WGS) entry which is preliminary data.</text>
</comment>
<dbReference type="GO" id="GO:0005634">
    <property type="term" value="C:nucleus"/>
    <property type="evidence" value="ECO:0007669"/>
    <property type="project" value="UniProtKB-SubCell"/>
</dbReference>
<feature type="region of interest" description="Disordered" evidence="6">
    <location>
        <begin position="295"/>
        <end position="316"/>
    </location>
</feature>
<evidence type="ECO:0000256" key="2">
    <source>
        <dbReference type="ARBA" id="ARBA00022723"/>
    </source>
</evidence>
<dbReference type="PANTHER" id="PTHR46481">
    <property type="entry name" value="ZINC FINGER BED DOMAIN-CONTAINING PROTEIN 4"/>
    <property type="match status" value="1"/>
</dbReference>
<organism evidence="7 8">
    <name type="scientific">Puccinia striiformis f. sp. tritici PST-78</name>
    <dbReference type="NCBI Taxonomy" id="1165861"/>
    <lineage>
        <taxon>Eukaryota</taxon>
        <taxon>Fungi</taxon>
        <taxon>Dikarya</taxon>
        <taxon>Basidiomycota</taxon>
        <taxon>Pucciniomycotina</taxon>
        <taxon>Pucciniomycetes</taxon>
        <taxon>Pucciniales</taxon>
        <taxon>Pucciniaceae</taxon>
        <taxon>Puccinia</taxon>
    </lineage>
</organism>
<keyword evidence="4" id="KW-0862">Zinc</keyword>
<keyword evidence="8" id="KW-1185">Reference proteome</keyword>
<dbReference type="EMBL" id="AJIL01000061">
    <property type="protein sequence ID" value="KNE97968.1"/>
    <property type="molecule type" value="Genomic_DNA"/>
</dbReference>
<evidence type="ECO:0000256" key="1">
    <source>
        <dbReference type="ARBA" id="ARBA00004123"/>
    </source>
</evidence>